<evidence type="ECO:0000259" key="2">
    <source>
        <dbReference type="SMART" id="SM00481"/>
    </source>
</evidence>
<dbReference type="InterPro" id="IPR004013">
    <property type="entry name" value="PHP_dom"/>
</dbReference>
<dbReference type="SMART" id="SM00481">
    <property type="entry name" value="POLIIIAc"/>
    <property type="match status" value="1"/>
</dbReference>
<name>A0ABT9GMD9_9GAMM</name>
<accession>A0ABT9GMD9</accession>
<keyword evidence="1" id="KW-0472">Membrane</keyword>
<keyword evidence="1" id="KW-0812">Transmembrane</keyword>
<protein>
    <submittedName>
        <fullName evidence="3">CehA/McbA family metallohydrolase</fullName>
    </submittedName>
</protein>
<evidence type="ECO:0000313" key="3">
    <source>
        <dbReference type="EMBL" id="MDP4528140.1"/>
    </source>
</evidence>
<gene>
    <name evidence="3" type="ORF">Q3O59_03730</name>
</gene>
<organism evidence="3 4">
    <name type="scientific">Alkalimonas delamerensis</name>
    <dbReference type="NCBI Taxonomy" id="265981"/>
    <lineage>
        <taxon>Bacteria</taxon>
        <taxon>Pseudomonadati</taxon>
        <taxon>Pseudomonadota</taxon>
        <taxon>Gammaproteobacteria</taxon>
        <taxon>Alkalimonas</taxon>
    </lineage>
</organism>
<dbReference type="Gene3D" id="3.20.20.140">
    <property type="entry name" value="Metal-dependent hydrolases"/>
    <property type="match status" value="1"/>
</dbReference>
<dbReference type="NCBIfam" id="NF038032">
    <property type="entry name" value="CehA_McbA_metalo"/>
    <property type="match status" value="1"/>
</dbReference>
<dbReference type="InterPro" id="IPR003141">
    <property type="entry name" value="Pol/His_phosphatase_N"/>
</dbReference>
<dbReference type="Proteomes" id="UP001236258">
    <property type="component" value="Unassembled WGS sequence"/>
</dbReference>
<evidence type="ECO:0000313" key="4">
    <source>
        <dbReference type="Proteomes" id="UP001236258"/>
    </source>
</evidence>
<keyword evidence="1" id="KW-1133">Transmembrane helix</keyword>
<reference evidence="3 4" key="1">
    <citation type="submission" date="2023-08" db="EMBL/GenBank/DDBJ databases">
        <authorList>
            <person name="Joshi A."/>
            <person name="Thite S."/>
        </authorList>
    </citation>
    <scope>NUCLEOTIDE SEQUENCE [LARGE SCALE GENOMIC DNA]</scope>
    <source>
        <strain evidence="3 4">1E1</strain>
    </source>
</reference>
<dbReference type="InterPro" id="IPR052018">
    <property type="entry name" value="PHP_domain"/>
</dbReference>
<dbReference type="InterPro" id="IPR016195">
    <property type="entry name" value="Pol/histidinol_Pase-like"/>
</dbReference>
<dbReference type="Pfam" id="PF02811">
    <property type="entry name" value="PHP"/>
    <property type="match status" value="1"/>
</dbReference>
<sequence length="831" mass="93892">MRKKLLTWLVRTAFIFAVLLVVIFWLLTTKGSVQQRTVASKDVVAAHNLFAATLAELRQASAGISIELEQSELDALLNVASHALRPVVFHGAILESSAVLHAVIELPGLFRGRVVHGHCWLSRQADGFQIESCQLGRMPFSGRLSMFMLRSGIRFFIDSPADDQLLTLFQHGRIAERRLSFTQMDAQAIRPRLAQRVYSGLSLGRDLSGGQQGLAPDVVVYLEQLETLAKANPDERRLAFFLQQLLLTAESRANGRQLEAQYHAALWALAVGFGNRSFIRYAHAEMQPNEVPALPAAVLAGRRDLTLHFLYSAVIKMVGNVHIAEQIGNLKELHDAGEGGTGFSFVDIAANKAGIWFVQHLNAIDIALAHQLTAEAFEMTFMPAVHDLPEGLREERFEQFLGGLQGEGTARLQAEIDRRLSQLALFGATLHPAVQLEQRPANLPPPNQTLIADLHIHSRFSDGSRHIDWLAQQAQQQGCDVIAITDHSDLSNRRFDEAAYLAAIQSARAAYLPMQLITGMEWNIPPMAGKEHVSLLLPQASEDADLLRSFRQRFDNEVNRTGLDASEALNWLKEHMPEAVLFYNHPSRKALSFTENLFDVRTWRKDHQTLLGFEGGPGHQRDKGPHNASYQWWYRTLHGWDPAVAVVGGQWDTLLQQGMMFWGALSNSDYHTHRLDYLPCKYSRTHLLVQDSTEQSIFAALRAGRFYGSQGNFLKELDFQLVTSEGVLYSGDEGYMLPQQRYEVVLDLTLQPRNYQGDPTWLDKVELVVIYPERVETVRLYPEIDGLHYRARWRGRLESDFVVVRARGGMELTDGRWHYFYTNPIRLRERK</sequence>
<keyword evidence="4" id="KW-1185">Reference proteome</keyword>
<comment type="caution">
    <text evidence="3">The sequence shown here is derived from an EMBL/GenBank/DDBJ whole genome shotgun (WGS) entry which is preliminary data.</text>
</comment>
<dbReference type="RefSeq" id="WP_305944292.1">
    <property type="nucleotide sequence ID" value="NZ_JAUZVY010000001.1"/>
</dbReference>
<evidence type="ECO:0000256" key="1">
    <source>
        <dbReference type="SAM" id="Phobius"/>
    </source>
</evidence>
<dbReference type="EMBL" id="JAUZVY010000001">
    <property type="protein sequence ID" value="MDP4528140.1"/>
    <property type="molecule type" value="Genomic_DNA"/>
</dbReference>
<proteinExistence type="predicted"/>
<dbReference type="PANTHER" id="PTHR42924">
    <property type="entry name" value="EXONUCLEASE"/>
    <property type="match status" value="1"/>
</dbReference>
<dbReference type="PANTHER" id="PTHR42924:SF11">
    <property type="entry name" value="POLYMERASE_HISTIDINOL PHOSPHATASE N-TERMINAL DOMAIN-CONTAINING PROTEIN"/>
    <property type="match status" value="1"/>
</dbReference>
<feature type="transmembrane region" description="Helical" evidence="1">
    <location>
        <begin position="5"/>
        <end position="27"/>
    </location>
</feature>
<dbReference type="SUPFAM" id="SSF89550">
    <property type="entry name" value="PHP domain-like"/>
    <property type="match status" value="1"/>
</dbReference>
<feature type="domain" description="Polymerase/histidinol phosphatase N-terminal" evidence="2">
    <location>
        <begin position="452"/>
        <end position="526"/>
    </location>
</feature>